<dbReference type="Gene3D" id="3.50.30.40">
    <property type="entry name" value="Ribonuclease E inhibitor RraA/RraA-like"/>
    <property type="match status" value="1"/>
</dbReference>
<keyword evidence="5" id="KW-0479">Metal-binding</keyword>
<dbReference type="CDD" id="cd16841">
    <property type="entry name" value="RraA_family"/>
    <property type="match status" value="1"/>
</dbReference>
<dbReference type="RefSeq" id="WP_114185981.1">
    <property type="nucleotide sequence ID" value="NZ_BJYU01000066.1"/>
</dbReference>
<sequence length="231" mass="25199">MDSIASTIDHQKKEEIRIRFLKVDTSNVADVLDNLGYPNQGLAAEFSPFPATADRLAGWAYTIRGQMTPFPLGGDPEKMMACQGISPGEVTVWSGDGEGICYFGELIAIGMKERGCVGSLVDGGIRDVRWIGQHEFPVFARYRTPIQSIGRWKVNAWQTPVFLRGATTSLVKIEPGDFILGDEDGVLTIPAAIVEQVLEEAERLTSIEVSIRAELSAGMTLAEALKKFGHV</sequence>
<keyword evidence="7" id="KW-1185">Reference proteome</keyword>
<dbReference type="GO" id="GO:0046872">
    <property type="term" value="F:metal ion binding"/>
    <property type="evidence" value="ECO:0007669"/>
    <property type="project" value="UniProtKB-KW"/>
</dbReference>
<evidence type="ECO:0000256" key="2">
    <source>
        <dbReference type="ARBA" id="ARBA00016549"/>
    </source>
</evidence>
<gene>
    <name evidence="6" type="ORF">MAE02_41860</name>
</gene>
<dbReference type="InterPro" id="IPR036704">
    <property type="entry name" value="RraA/RraA-like_sf"/>
</dbReference>
<reference evidence="6 7" key="1">
    <citation type="submission" date="2019-07" db="EMBL/GenBank/DDBJ databases">
        <title>Whole genome shotgun sequence of Microvirga aerophila NBRC 106136.</title>
        <authorList>
            <person name="Hosoyama A."/>
            <person name="Uohara A."/>
            <person name="Ohji S."/>
            <person name="Ichikawa N."/>
        </authorList>
    </citation>
    <scope>NUCLEOTIDE SEQUENCE [LARGE SCALE GENOMIC DNA]</scope>
    <source>
        <strain evidence="6 7">NBRC 106136</strain>
    </source>
</reference>
<dbReference type="AlphaFoldDB" id="A0A512BX07"/>
<name>A0A512BX07_9HYPH</name>
<keyword evidence="5" id="KW-0460">Magnesium</keyword>
<evidence type="ECO:0000256" key="1">
    <source>
        <dbReference type="ARBA" id="ARBA00001968"/>
    </source>
</evidence>
<dbReference type="OrthoDB" id="9812532at2"/>
<feature type="binding site" evidence="5">
    <location>
        <begin position="104"/>
        <end position="107"/>
    </location>
    <ligand>
        <name>substrate</name>
    </ligand>
</feature>
<dbReference type="InterPro" id="IPR005493">
    <property type="entry name" value="RraA/RraA-like"/>
</dbReference>
<dbReference type="SUPFAM" id="SSF89562">
    <property type="entry name" value="RraA-like"/>
    <property type="match status" value="1"/>
</dbReference>
<dbReference type="Proteomes" id="UP000321085">
    <property type="component" value="Unassembled WGS sequence"/>
</dbReference>
<evidence type="ECO:0000313" key="6">
    <source>
        <dbReference type="EMBL" id="GEO16490.1"/>
    </source>
</evidence>
<feature type="binding site" evidence="5">
    <location>
        <position position="127"/>
    </location>
    <ligand>
        <name>Mg(2+)</name>
        <dbReference type="ChEBI" id="CHEBI:18420"/>
    </ligand>
</feature>
<dbReference type="Pfam" id="PF03737">
    <property type="entry name" value="RraA-like"/>
    <property type="match status" value="1"/>
</dbReference>
<dbReference type="PANTHER" id="PTHR33254">
    <property type="entry name" value="4-HYDROXY-4-METHYL-2-OXOGLUTARATE ALDOLASE 3-RELATED"/>
    <property type="match status" value="1"/>
</dbReference>
<organism evidence="6 7">
    <name type="scientific">Microvirga aerophila</name>
    <dbReference type="NCBI Taxonomy" id="670291"/>
    <lineage>
        <taxon>Bacteria</taxon>
        <taxon>Pseudomonadati</taxon>
        <taxon>Pseudomonadota</taxon>
        <taxon>Alphaproteobacteria</taxon>
        <taxon>Hyphomicrobiales</taxon>
        <taxon>Methylobacteriaceae</taxon>
        <taxon>Microvirga</taxon>
    </lineage>
</organism>
<evidence type="ECO:0000256" key="4">
    <source>
        <dbReference type="ARBA" id="ARBA00030169"/>
    </source>
</evidence>
<protein>
    <recommendedName>
        <fullName evidence="2">Putative 4-hydroxy-4-methyl-2-oxoglutarate aldolase</fullName>
    </recommendedName>
    <alternativeName>
        <fullName evidence="3">Regulator of ribonuclease activity homolog</fullName>
    </alternativeName>
    <alternativeName>
        <fullName evidence="4">RraA-like protein</fullName>
    </alternativeName>
</protein>
<accession>A0A512BX07</accession>
<dbReference type="PANTHER" id="PTHR33254:SF4">
    <property type="entry name" value="4-HYDROXY-4-METHYL-2-OXOGLUTARATE ALDOLASE 3-RELATED"/>
    <property type="match status" value="1"/>
</dbReference>
<comment type="cofactor">
    <cofactor evidence="5">
        <name>Mg(2+)</name>
        <dbReference type="ChEBI" id="CHEBI:18420"/>
    </cofactor>
</comment>
<proteinExistence type="predicted"/>
<comment type="caution">
    <text evidence="6">The sequence shown here is derived from an EMBL/GenBank/DDBJ whole genome shotgun (WGS) entry which is preliminary data.</text>
</comment>
<evidence type="ECO:0000256" key="3">
    <source>
        <dbReference type="ARBA" id="ARBA00029596"/>
    </source>
</evidence>
<evidence type="ECO:0000313" key="7">
    <source>
        <dbReference type="Proteomes" id="UP000321085"/>
    </source>
</evidence>
<evidence type="ECO:0000256" key="5">
    <source>
        <dbReference type="PIRSR" id="PIRSR605493-1"/>
    </source>
</evidence>
<dbReference type="EMBL" id="BJYU01000066">
    <property type="protein sequence ID" value="GEO16490.1"/>
    <property type="molecule type" value="Genomic_DNA"/>
</dbReference>
<feature type="binding site" evidence="5">
    <location>
        <position position="126"/>
    </location>
    <ligand>
        <name>substrate</name>
    </ligand>
</feature>
<comment type="cofactor">
    <cofactor evidence="1">
        <name>a divalent metal cation</name>
        <dbReference type="ChEBI" id="CHEBI:60240"/>
    </cofactor>
</comment>